<keyword evidence="3" id="KW-1185">Reference proteome</keyword>
<feature type="region of interest" description="Disordered" evidence="1">
    <location>
        <begin position="1"/>
        <end position="61"/>
    </location>
</feature>
<accession>A0AAD7FXL5</accession>
<name>A0AAD7FXL5_MYCRO</name>
<sequence>MDSERDERERDRQWDGRERLKRPLSPGKPRHAASHSTSSTTSSTHTGPSVGHRSGTKGRSLDLGLGLAWAPTKVREDAVMPESSFGRSLTASRREQQGREIAEVLRNALDQDGYRSFKKCESTFALGVIREDVHGFDAHEIPFDGPTGIVTRVERLLRKAQHIDDAERERLLDAFVKLILRSA</sequence>
<organism evidence="2 3">
    <name type="scientific">Mycena rosella</name>
    <name type="common">Pink bonnet</name>
    <name type="synonym">Agaricus rosellus</name>
    <dbReference type="NCBI Taxonomy" id="1033263"/>
    <lineage>
        <taxon>Eukaryota</taxon>
        <taxon>Fungi</taxon>
        <taxon>Dikarya</taxon>
        <taxon>Basidiomycota</taxon>
        <taxon>Agaricomycotina</taxon>
        <taxon>Agaricomycetes</taxon>
        <taxon>Agaricomycetidae</taxon>
        <taxon>Agaricales</taxon>
        <taxon>Marasmiineae</taxon>
        <taxon>Mycenaceae</taxon>
        <taxon>Mycena</taxon>
    </lineage>
</organism>
<feature type="compositionally biased region" description="Low complexity" evidence="1">
    <location>
        <begin position="34"/>
        <end position="46"/>
    </location>
</feature>
<evidence type="ECO:0000256" key="1">
    <source>
        <dbReference type="SAM" id="MobiDB-lite"/>
    </source>
</evidence>
<proteinExistence type="predicted"/>
<gene>
    <name evidence="2" type="ORF">B0H17DRAFT_958922</name>
</gene>
<evidence type="ECO:0000313" key="2">
    <source>
        <dbReference type="EMBL" id="KAJ7648504.1"/>
    </source>
</evidence>
<reference evidence="2" key="1">
    <citation type="submission" date="2023-03" db="EMBL/GenBank/DDBJ databases">
        <title>Massive genome expansion in bonnet fungi (Mycena s.s.) driven by repeated elements and novel gene families across ecological guilds.</title>
        <authorList>
            <consortium name="Lawrence Berkeley National Laboratory"/>
            <person name="Harder C.B."/>
            <person name="Miyauchi S."/>
            <person name="Viragh M."/>
            <person name="Kuo A."/>
            <person name="Thoen E."/>
            <person name="Andreopoulos B."/>
            <person name="Lu D."/>
            <person name="Skrede I."/>
            <person name="Drula E."/>
            <person name="Henrissat B."/>
            <person name="Morin E."/>
            <person name="Kohler A."/>
            <person name="Barry K."/>
            <person name="LaButti K."/>
            <person name="Morin E."/>
            <person name="Salamov A."/>
            <person name="Lipzen A."/>
            <person name="Mereny Z."/>
            <person name="Hegedus B."/>
            <person name="Baldrian P."/>
            <person name="Stursova M."/>
            <person name="Weitz H."/>
            <person name="Taylor A."/>
            <person name="Grigoriev I.V."/>
            <person name="Nagy L.G."/>
            <person name="Martin F."/>
            <person name="Kauserud H."/>
        </authorList>
    </citation>
    <scope>NUCLEOTIDE SEQUENCE</scope>
    <source>
        <strain evidence="2">CBHHK067</strain>
    </source>
</reference>
<dbReference type="AlphaFoldDB" id="A0AAD7FXL5"/>
<dbReference type="Proteomes" id="UP001221757">
    <property type="component" value="Unassembled WGS sequence"/>
</dbReference>
<dbReference type="EMBL" id="JARKIE010000378">
    <property type="protein sequence ID" value="KAJ7648504.1"/>
    <property type="molecule type" value="Genomic_DNA"/>
</dbReference>
<evidence type="ECO:0000313" key="3">
    <source>
        <dbReference type="Proteomes" id="UP001221757"/>
    </source>
</evidence>
<protein>
    <submittedName>
        <fullName evidence="2">Uncharacterized protein</fullName>
    </submittedName>
</protein>
<feature type="compositionally biased region" description="Basic and acidic residues" evidence="1">
    <location>
        <begin position="1"/>
        <end position="18"/>
    </location>
</feature>
<comment type="caution">
    <text evidence="2">The sequence shown here is derived from an EMBL/GenBank/DDBJ whole genome shotgun (WGS) entry which is preliminary data.</text>
</comment>